<dbReference type="GO" id="GO:0008233">
    <property type="term" value="F:peptidase activity"/>
    <property type="evidence" value="ECO:0007669"/>
    <property type="project" value="UniProtKB-KW"/>
</dbReference>
<dbReference type="GO" id="GO:0006508">
    <property type="term" value="P:proteolysis"/>
    <property type="evidence" value="ECO:0007669"/>
    <property type="project" value="UniProtKB-KW"/>
</dbReference>
<proteinExistence type="predicted"/>
<accession>A0ABQ5EBR3</accession>
<keyword evidence="1" id="KW-0378">Hydrolase</keyword>
<dbReference type="EMBL" id="BQNB010016143">
    <property type="protein sequence ID" value="GJT48307.1"/>
    <property type="molecule type" value="Genomic_DNA"/>
</dbReference>
<evidence type="ECO:0000313" key="1">
    <source>
        <dbReference type="EMBL" id="GJT48307.1"/>
    </source>
</evidence>
<dbReference type="InterPro" id="IPR038765">
    <property type="entry name" value="Papain-like_cys_pep_sf"/>
</dbReference>
<comment type="caution">
    <text evidence="1">The sequence shown here is derived from an EMBL/GenBank/DDBJ whole genome shotgun (WGS) entry which is preliminary data.</text>
</comment>
<protein>
    <submittedName>
        <fullName evidence="1">Ulp1 protease family, C-terminal catalytic domain-containing protein</fullName>
    </submittedName>
</protein>
<name>A0ABQ5EBR3_9ASTR</name>
<organism evidence="1 2">
    <name type="scientific">Tanacetum coccineum</name>
    <dbReference type="NCBI Taxonomy" id="301880"/>
    <lineage>
        <taxon>Eukaryota</taxon>
        <taxon>Viridiplantae</taxon>
        <taxon>Streptophyta</taxon>
        <taxon>Embryophyta</taxon>
        <taxon>Tracheophyta</taxon>
        <taxon>Spermatophyta</taxon>
        <taxon>Magnoliopsida</taxon>
        <taxon>eudicotyledons</taxon>
        <taxon>Gunneridae</taxon>
        <taxon>Pentapetalae</taxon>
        <taxon>asterids</taxon>
        <taxon>campanulids</taxon>
        <taxon>Asterales</taxon>
        <taxon>Asteraceae</taxon>
        <taxon>Asteroideae</taxon>
        <taxon>Anthemideae</taxon>
        <taxon>Anthemidinae</taxon>
        <taxon>Tanacetum</taxon>
    </lineage>
</organism>
<reference evidence="1" key="2">
    <citation type="submission" date="2022-01" db="EMBL/GenBank/DDBJ databases">
        <authorList>
            <person name="Yamashiro T."/>
            <person name="Shiraishi A."/>
            <person name="Satake H."/>
            <person name="Nakayama K."/>
        </authorList>
    </citation>
    <scope>NUCLEOTIDE SEQUENCE</scope>
</reference>
<sequence length="216" mass="25408">METLAPRLWIYANVIDRWVAILNHEELARGCPSPRRHFFLTGCITIAIIEGTIDEEQQWKVFSDEISAQFNHDVSSISLSKVDLKKFFARHLKNYNHPKHISVAKLKHRIPKLKWSTTKNHLDCGVFTMIHLEHYFGKPVEQWDFSLCAELDEQVLMLRRMRFKILLHELNDHAEKMFDLAFKFEAENDEQKRISIIVNAIKNRDERDPAKTKSLG</sequence>
<keyword evidence="1" id="KW-0645">Protease</keyword>
<dbReference type="SUPFAM" id="SSF54001">
    <property type="entry name" value="Cysteine proteinases"/>
    <property type="match status" value="1"/>
</dbReference>
<gene>
    <name evidence="1" type="ORF">Tco_0974464</name>
</gene>
<reference evidence="1" key="1">
    <citation type="journal article" date="2022" name="Int. J. Mol. Sci.">
        <title>Draft Genome of Tanacetum Coccineum: Genomic Comparison of Closely Related Tanacetum-Family Plants.</title>
        <authorList>
            <person name="Yamashiro T."/>
            <person name="Shiraishi A."/>
            <person name="Nakayama K."/>
            <person name="Satake H."/>
        </authorList>
    </citation>
    <scope>NUCLEOTIDE SEQUENCE</scope>
</reference>
<evidence type="ECO:0000313" key="2">
    <source>
        <dbReference type="Proteomes" id="UP001151760"/>
    </source>
</evidence>
<keyword evidence="2" id="KW-1185">Reference proteome</keyword>
<dbReference type="Proteomes" id="UP001151760">
    <property type="component" value="Unassembled WGS sequence"/>
</dbReference>